<accession>A0ABZ2V899</accession>
<sequence>MTKTVLILGGSGKIGSHSADAFWNAGWQVRHYDRKTGDMTQAAMGADVIVNGLNPPAYHDWARTIPAITAQVIAAAKASGAAVILPGNIYNYGDRPGLLDENTPQTAQTRKGQIRIEMEAAYRDAGVPTIVLRAGNFIDPLGNGDIMSMLIMREIAKGRIAAPADPDILLAYAYVPDWARAAVMLADMRGELASFEDIPFPGHAFTITDLHKVLEARSGRKIKVGAFAWWLMRLLSPFWELAREMHEMRYLYHMPHQIGSAKFERLLPGFHATDLETVMLSGLPADIHPDKMMHPGGQTIIAE</sequence>
<dbReference type="Proteomes" id="UP001440612">
    <property type="component" value="Chromosome"/>
</dbReference>
<gene>
    <name evidence="1" type="ORF">AABB29_18575</name>
</gene>
<protein>
    <submittedName>
        <fullName evidence="1">Epimerase</fullName>
    </submittedName>
</protein>
<name>A0ABZ2V899_9RHOB</name>
<dbReference type="EMBL" id="CP150951">
    <property type="protein sequence ID" value="WZC48816.1"/>
    <property type="molecule type" value="Genomic_DNA"/>
</dbReference>
<keyword evidence="2" id="KW-1185">Reference proteome</keyword>
<dbReference type="SUPFAM" id="SSF51735">
    <property type="entry name" value="NAD(P)-binding Rossmann-fold domains"/>
    <property type="match status" value="1"/>
</dbReference>
<proteinExistence type="predicted"/>
<organism evidence="1 2">
    <name type="scientific">Yoonia phaeophyticola</name>
    <dbReference type="NCBI Taxonomy" id="3137369"/>
    <lineage>
        <taxon>Bacteria</taxon>
        <taxon>Pseudomonadati</taxon>
        <taxon>Pseudomonadota</taxon>
        <taxon>Alphaproteobacteria</taxon>
        <taxon>Rhodobacterales</taxon>
        <taxon>Paracoccaceae</taxon>
        <taxon>Yoonia</taxon>
    </lineage>
</organism>
<dbReference type="InterPro" id="IPR036291">
    <property type="entry name" value="NAD(P)-bd_dom_sf"/>
</dbReference>
<dbReference type="Gene3D" id="3.40.50.720">
    <property type="entry name" value="NAD(P)-binding Rossmann-like Domain"/>
    <property type="match status" value="1"/>
</dbReference>
<reference evidence="2" key="1">
    <citation type="submission" date="2024-04" db="EMBL/GenBank/DDBJ databases">
        <title>Phylogenomic analyses of a clade within the roseobacter group suggest taxonomic reassignments of species of the genera Aestuariivita, Citreicella, Loktanella, Nautella, Pelagibaca, Ruegeria, Thalassobius, Thiobacimonas and Tropicibacter, and the proposal o.</title>
        <authorList>
            <person name="Jeon C.O."/>
        </authorList>
    </citation>
    <scope>NUCLEOTIDE SEQUENCE [LARGE SCALE GENOMIC DNA]</scope>
    <source>
        <strain evidence="2">BS5-3</strain>
    </source>
</reference>
<evidence type="ECO:0000313" key="2">
    <source>
        <dbReference type="Proteomes" id="UP001440612"/>
    </source>
</evidence>
<dbReference type="RefSeq" id="WP_341366929.1">
    <property type="nucleotide sequence ID" value="NZ_CP150951.2"/>
</dbReference>
<evidence type="ECO:0000313" key="1">
    <source>
        <dbReference type="EMBL" id="WZC48816.1"/>
    </source>
</evidence>